<evidence type="ECO:0000313" key="1">
    <source>
        <dbReference type="EMBL" id="GJS74610.1"/>
    </source>
</evidence>
<keyword evidence="2" id="KW-1185">Reference proteome</keyword>
<evidence type="ECO:0000313" key="2">
    <source>
        <dbReference type="Proteomes" id="UP001151760"/>
    </source>
</evidence>
<reference evidence="1" key="2">
    <citation type="submission" date="2022-01" db="EMBL/GenBank/DDBJ databases">
        <authorList>
            <person name="Yamashiro T."/>
            <person name="Shiraishi A."/>
            <person name="Satake H."/>
            <person name="Nakayama K."/>
        </authorList>
    </citation>
    <scope>NUCLEOTIDE SEQUENCE</scope>
</reference>
<accession>A0ABQ4YA86</accession>
<dbReference type="EMBL" id="BQNB010010243">
    <property type="protein sequence ID" value="GJS74610.1"/>
    <property type="molecule type" value="Genomic_DNA"/>
</dbReference>
<proteinExistence type="predicted"/>
<comment type="caution">
    <text evidence="1">The sequence shown here is derived from an EMBL/GenBank/DDBJ whole genome shotgun (WGS) entry which is preliminary data.</text>
</comment>
<reference evidence="1" key="1">
    <citation type="journal article" date="2022" name="Int. J. Mol. Sci.">
        <title>Draft Genome of Tanacetum Coccineum: Genomic Comparison of Closely Related Tanacetum-Family Plants.</title>
        <authorList>
            <person name="Yamashiro T."/>
            <person name="Shiraishi A."/>
            <person name="Nakayama K."/>
            <person name="Satake H."/>
        </authorList>
    </citation>
    <scope>NUCLEOTIDE SEQUENCE</scope>
</reference>
<protein>
    <submittedName>
        <fullName evidence="1">Uncharacterized protein</fullName>
    </submittedName>
</protein>
<gene>
    <name evidence="1" type="ORF">Tco_0707451</name>
</gene>
<organism evidence="1 2">
    <name type="scientific">Tanacetum coccineum</name>
    <dbReference type="NCBI Taxonomy" id="301880"/>
    <lineage>
        <taxon>Eukaryota</taxon>
        <taxon>Viridiplantae</taxon>
        <taxon>Streptophyta</taxon>
        <taxon>Embryophyta</taxon>
        <taxon>Tracheophyta</taxon>
        <taxon>Spermatophyta</taxon>
        <taxon>Magnoliopsida</taxon>
        <taxon>eudicotyledons</taxon>
        <taxon>Gunneridae</taxon>
        <taxon>Pentapetalae</taxon>
        <taxon>asterids</taxon>
        <taxon>campanulids</taxon>
        <taxon>Asterales</taxon>
        <taxon>Asteraceae</taxon>
        <taxon>Asteroideae</taxon>
        <taxon>Anthemideae</taxon>
        <taxon>Anthemidinae</taxon>
        <taxon>Tanacetum</taxon>
    </lineage>
</organism>
<dbReference type="Proteomes" id="UP001151760">
    <property type="component" value="Unassembled WGS sequence"/>
</dbReference>
<sequence>MARIWRFIDEVIMKKIEYCLFDVVVEFHREMITSQLQGKLRLYDEVRARTLFVLSSSNRGRLLGIIDLMRQKNKRMKQEGLNRQIGKLQDIHDIDADEDITLVNDQDDADMFDVNNLTGDEVLAEQEVVAKDVNLTIDEVTLAQALTALKSVKPKVKANVVESHVYHCYIYNNNNSSQPTQQKFRNKVKGILGIITCEPKKRRSNQSLLKKIAFKVHSCKYGSQQGQRRAMKSDMGYPKVDCGV</sequence>
<name>A0ABQ4YA86_9ASTR</name>